<organism evidence="3 4">
    <name type="scientific">Aspergillus japonicus CBS 114.51</name>
    <dbReference type="NCBI Taxonomy" id="1448312"/>
    <lineage>
        <taxon>Eukaryota</taxon>
        <taxon>Fungi</taxon>
        <taxon>Dikarya</taxon>
        <taxon>Ascomycota</taxon>
        <taxon>Pezizomycotina</taxon>
        <taxon>Eurotiomycetes</taxon>
        <taxon>Eurotiomycetidae</taxon>
        <taxon>Eurotiales</taxon>
        <taxon>Aspergillaceae</taxon>
        <taxon>Aspergillus</taxon>
        <taxon>Aspergillus subgen. Circumdati</taxon>
    </lineage>
</organism>
<dbReference type="Proteomes" id="UP000249497">
    <property type="component" value="Unassembled WGS sequence"/>
</dbReference>
<keyword evidence="2" id="KW-0812">Transmembrane</keyword>
<name>A0A8T8XG34_ASPJA</name>
<dbReference type="EMBL" id="KZ824771">
    <property type="protein sequence ID" value="RAH86764.1"/>
    <property type="molecule type" value="Genomic_DNA"/>
</dbReference>
<keyword evidence="2" id="KW-1133">Transmembrane helix</keyword>
<evidence type="ECO:0000313" key="3">
    <source>
        <dbReference type="EMBL" id="RAH86764.1"/>
    </source>
</evidence>
<evidence type="ECO:0000256" key="1">
    <source>
        <dbReference type="SAM" id="MobiDB-lite"/>
    </source>
</evidence>
<proteinExistence type="predicted"/>
<keyword evidence="2" id="KW-0472">Membrane</keyword>
<sequence>MPLGPRELTKENIGLILEIMVGASLCVALLIIASLWAKWRYDPAPYSTNVRARPKNLAEAWALRHAALDNLPPPPLPLALLPPPQQQEQQEQQQQ</sequence>
<feature type="region of interest" description="Disordered" evidence="1">
    <location>
        <begin position="73"/>
        <end position="95"/>
    </location>
</feature>
<reference evidence="3 4" key="1">
    <citation type="submission" date="2018-02" db="EMBL/GenBank/DDBJ databases">
        <title>The genomes of Aspergillus section Nigri reveals drivers in fungal speciation.</title>
        <authorList>
            <consortium name="DOE Joint Genome Institute"/>
            <person name="Vesth T.C."/>
            <person name="Nybo J."/>
            <person name="Theobald S."/>
            <person name="Brandl J."/>
            <person name="Frisvad J.C."/>
            <person name="Nielsen K.F."/>
            <person name="Lyhne E.K."/>
            <person name="Kogle M.E."/>
            <person name="Kuo A."/>
            <person name="Riley R."/>
            <person name="Clum A."/>
            <person name="Nolan M."/>
            <person name="Lipzen A."/>
            <person name="Salamov A."/>
            <person name="Henrissat B."/>
            <person name="Wiebenga A."/>
            <person name="De vries R.P."/>
            <person name="Grigoriev I.V."/>
            <person name="Mortensen U.H."/>
            <person name="Andersen M.R."/>
            <person name="Baker S.E."/>
        </authorList>
    </citation>
    <scope>NUCLEOTIDE SEQUENCE [LARGE SCALE GENOMIC DNA]</scope>
    <source>
        <strain evidence="3 4">CBS 114.51</strain>
    </source>
</reference>
<feature type="compositionally biased region" description="Low complexity" evidence="1">
    <location>
        <begin position="86"/>
        <end position="95"/>
    </location>
</feature>
<gene>
    <name evidence="3" type="ORF">BO86DRAFT_394562</name>
</gene>
<dbReference type="GeneID" id="37176908"/>
<protein>
    <submittedName>
        <fullName evidence="3">Uncharacterized protein</fullName>
    </submittedName>
</protein>
<dbReference type="AlphaFoldDB" id="A0A8T8XG34"/>
<evidence type="ECO:0000256" key="2">
    <source>
        <dbReference type="SAM" id="Phobius"/>
    </source>
</evidence>
<feature type="compositionally biased region" description="Pro residues" evidence="1">
    <location>
        <begin position="73"/>
        <end position="85"/>
    </location>
</feature>
<accession>A0A8T8XG34</accession>
<dbReference type="RefSeq" id="XP_025532658.1">
    <property type="nucleotide sequence ID" value="XM_025673216.1"/>
</dbReference>
<evidence type="ECO:0000313" key="4">
    <source>
        <dbReference type="Proteomes" id="UP000249497"/>
    </source>
</evidence>
<feature type="transmembrane region" description="Helical" evidence="2">
    <location>
        <begin position="12"/>
        <end position="37"/>
    </location>
</feature>
<keyword evidence="4" id="KW-1185">Reference proteome</keyword>